<dbReference type="PANTHER" id="PTHR37318">
    <property type="entry name" value="BSL7504 PROTEIN"/>
    <property type="match status" value="1"/>
</dbReference>
<feature type="domain" description="Winged helix DNA-binding" evidence="1">
    <location>
        <begin position="15"/>
        <end position="94"/>
    </location>
</feature>
<keyword evidence="4" id="KW-1185">Reference proteome</keyword>
<dbReference type="Pfam" id="PF13601">
    <property type="entry name" value="HTH_34"/>
    <property type="match status" value="1"/>
</dbReference>
<dbReference type="AlphaFoldDB" id="A0A0D7W074"/>
<proteinExistence type="predicted"/>
<name>A0A0D7W074_9FLAO</name>
<dbReference type="STRING" id="1382798.PK35_10855"/>
<evidence type="ECO:0000313" key="2">
    <source>
        <dbReference type="EMBL" id="KJD32103.1"/>
    </source>
</evidence>
<dbReference type="EMBL" id="JTDV01000010">
    <property type="protein sequence ID" value="KJD32103.1"/>
    <property type="molecule type" value="Genomic_DNA"/>
</dbReference>
<protein>
    <submittedName>
        <fullName evidence="2">Transcriptional regulator</fullName>
    </submittedName>
</protein>
<organism evidence="2 4">
    <name type="scientific">Neotamlana nanhaiensis</name>
    <dbReference type="NCBI Taxonomy" id="1382798"/>
    <lineage>
        <taxon>Bacteria</taxon>
        <taxon>Pseudomonadati</taxon>
        <taxon>Bacteroidota</taxon>
        <taxon>Flavobacteriia</taxon>
        <taxon>Flavobacteriales</taxon>
        <taxon>Flavobacteriaceae</taxon>
        <taxon>Neotamlana</taxon>
    </lineage>
</organism>
<evidence type="ECO:0000313" key="4">
    <source>
        <dbReference type="Proteomes" id="UP000032361"/>
    </source>
</evidence>
<comment type="caution">
    <text evidence="2">The sequence shown here is derived from an EMBL/GenBank/DDBJ whole genome shotgun (WGS) entry which is preliminary data.</text>
</comment>
<dbReference type="SUPFAM" id="SSF46785">
    <property type="entry name" value="Winged helix' DNA-binding domain"/>
    <property type="match status" value="1"/>
</dbReference>
<evidence type="ECO:0000313" key="3">
    <source>
        <dbReference type="EMBL" id="KJD32265.1"/>
    </source>
</evidence>
<dbReference type="EMBL" id="JTDV01000010">
    <property type="protein sequence ID" value="KJD32265.1"/>
    <property type="molecule type" value="Genomic_DNA"/>
</dbReference>
<gene>
    <name evidence="2" type="ORF">PK35_10855</name>
    <name evidence="3" type="ORF">PK35_11740</name>
</gene>
<dbReference type="Proteomes" id="UP000032361">
    <property type="component" value="Unassembled WGS sequence"/>
</dbReference>
<dbReference type="PATRIC" id="fig|1382798.3.peg.728"/>
<dbReference type="InterPro" id="IPR027395">
    <property type="entry name" value="WH_DNA-bd_dom"/>
</dbReference>
<dbReference type="OrthoDB" id="9800369at2"/>
<evidence type="ECO:0000259" key="1">
    <source>
        <dbReference type="Pfam" id="PF13601"/>
    </source>
</evidence>
<dbReference type="Gene3D" id="1.10.10.10">
    <property type="entry name" value="Winged helix-like DNA-binding domain superfamily/Winged helix DNA-binding domain"/>
    <property type="match status" value="1"/>
</dbReference>
<sequence length="97" mass="11292">MSIINNINKAFDHRIRLGIMSILMVNEYADFKMLKELLDVTDGNLASHTKALEKVEYIKVEKQFIGRKPNTRYATTKLGEQEFKKHINALEKLINKQ</sequence>
<dbReference type="RefSeq" id="WP_044626746.1">
    <property type="nucleotide sequence ID" value="NZ_JTDV01000010.1"/>
</dbReference>
<dbReference type="InterPro" id="IPR036390">
    <property type="entry name" value="WH_DNA-bd_sf"/>
</dbReference>
<accession>A0A0D7W074</accession>
<reference evidence="2 4" key="1">
    <citation type="journal article" date="2015" name="Antonie Van Leeuwenhoek">
        <title>Tamlana nanhaiensis sp. nov., isolated from surface seawater collected from the South China Sea.</title>
        <authorList>
            <person name="Liu X."/>
            <person name="Lai Q."/>
            <person name="Du Y."/>
            <person name="Li G."/>
            <person name="Sun F."/>
            <person name="Shao Z."/>
        </authorList>
    </citation>
    <scope>NUCLEOTIDE SEQUENCE [LARGE SCALE GENOMIC DNA]</scope>
    <source>
        <strain evidence="2 4">FHC16</strain>
    </source>
</reference>
<dbReference type="InterPro" id="IPR036388">
    <property type="entry name" value="WH-like_DNA-bd_sf"/>
</dbReference>
<dbReference type="PANTHER" id="PTHR37318:SF1">
    <property type="entry name" value="BSL7504 PROTEIN"/>
    <property type="match status" value="1"/>
</dbReference>